<dbReference type="InterPro" id="IPR002762">
    <property type="entry name" value="CbiX-like"/>
</dbReference>
<name>A0ABY3VJ50_9MYCO</name>
<sequence length="238" mass="24994">MTTLLVAHGTRNPLGVRMIGDLAAAVADVLDEPVRVGFVDVLGPTPAEVLSTMRDEPTVVVPAFLSSGMHVRVDVPRYVAESGHERVTVTSPLGPSPELARALLCRLVGAGWQRDDHVVLVAAGTRDLRGHGELRYTAAALSALVGSRVSIAFAAPTRDGSGYPSVSEVVARARQSGARRIALSSYLLADGLFHSRLYDAGADVVAAPLGLHAAVIRLVCRRRREAVLTAPALVGVTS</sequence>
<dbReference type="SUPFAM" id="SSF53800">
    <property type="entry name" value="Chelatase"/>
    <property type="match status" value="1"/>
</dbReference>
<keyword evidence="1" id="KW-0479">Metal-binding</keyword>
<protein>
    <submittedName>
        <fullName evidence="3">Sirohydrochlorin chelatase</fullName>
    </submittedName>
</protein>
<dbReference type="Proteomes" id="UP001055336">
    <property type="component" value="Chromosome"/>
</dbReference>
<evidence type="ECO:0000313" key="4">
    <source>
        <dbReference type="Proteomes" id="UP001055336"/>
    </source>
</evidence>
<dbReference type="Gene3D" id="3.40.50.1400">
    <property type="match status" value="2"/>
</dbReference>
<evidence type="ECO:0000313" key="3">
    <source>
        <dbReference type="EMBL" id="UMB67532.1"/>
    </source>
</evidence>
<keyword evidence="2" id="KW-0456">Lyase</keyword>
<dbReference type="PANTHER" id="PTHR33542">
    <property type="entry name" value="SIROHYDROCHLORIN FERROCHELATASE, CHLOROPLASTIC"/>
    <property type="match status" value="1"/>
</dbReference>
<dbReference type="CDD" id="cd03416">
    <property type="entry name" value="CbiX_SirB_N"/>
    <property type="match status" value="1"/>
</dbReference>
<organism evidence="3 4">
    <name type="scientific">Mycobacterium paraterrae</name>
    <dbReference type="NCBI Taxonomy" id="577492"/>
    <lineage>
        <taxon>Bacteria</taxon>
        <taxon>Bacillati</taxon>
        <taxon>Actinomycetota</taxon>
        <taxon>Actinomycetes</taxon>
        <taxon>Mycobacteriales</taxon>
        <taxon>Mycobacteriaceae</taxon>
        <taxon>Mycobacterium</taxon>
    </lineage>
</organism>
<reference evidence="3" key="1">
    <citation type="submission" date="2022-08" db="EMBL/GenBank/DDBJ databases">
        <title>Whole genome sequencing of non-tuberculosis mycobacteria type-strains.</title>
        <authorList>
            <person name="Igarashi Y."/>
            <person name="Osugi A."/>
            <person name="Mitarai S."/>
        </authorList>
    </citation>
    <scope>NUCLEOTIDE SEQUENCE</scope>
    <source>
        <strain evidence="3">DSM 45127</strain>
    </source>
</reference>
<dbReference type="Pfam" id="PF01903">
    <property type="entry name" value="CbiX"/>
    <property type="match status" value="1"/>
</dbReference>
<evidence type="ECO:0000256" key="1">
    <source>
        <dbReference type="ARBA" id="ARBA00022723"/>
    </source>
</evidence>
<keyword evidence="4" id="KW-1185">Reference proteome</keyword>
<dbReference type="InterPro" id="IPR050963">
    <property type="entry name" value="Sirohydro_Cobaltochel/CbiX"/>
</dbReference>
<accession>A0ABY3VJ50</accession>
<proteinExistence type="predicted"/>
<evidence type="ECO:0000256" key="2">
    <source>
        <dbReference type="ARBA" id="ARBA00023239"/>
    </source>
</evidence>
<dbReference type="PANTHER" id="PTHR33542:SF5">
    <property type="entry name" value="FERROCHELATASE CHE1"/>
    <property type="match status" value="1"/>
</dbReference>
<dbReference type="RefSeq" id="WP_240257994.1">
    <property type="nucleotide sequence ID" value="NZ_CP092488.2"/>
</dbReference>
<gene>
    <name evidence="3" type="ORF">MKK62_13455</name>
</gene>
<dbReference type="EMBL" id="CP092488">
    <property type="protein sequence ID" value="UMB67532.1"/>
    <property type="molecule type" value="Genomic_DNA"/>
</dbReference>